<accession>A0ABV5K8Q4</accession>
<dbReference type="EMBL" id="JBHMDG010000011">
    <property type="protein sequence ID" value="MFB9313124.1"/>
    <property type="molecule type" value="Genomic_DNA"/>
</dbReference>
<organism evidence="1 2">
    <name type="scientific">Nocardioides plantarum</name>
    <dbReference type="NCBI Taxonomy" id="29299"/>
    <lineage>
        <taxon>Bacteria</taxon>
        <taxon>Bacillati</taxon>
        <taxon>Actinomycetota</taxon>
        <taxon>Actinomycetes</taxon>
        <taxon>Propionibacteriales</taxon>
        <taxon>Nocardioidaceae</taxon>
        <taxon>Nocardioides</taxon>
    </lineage>
</organism>
<protein>
    <recommendedName>
        <fullName evidence="3">Ribbon-helix-helix protein CopG domain-containing protein</fullName>
    </recommendedName>
</protein>
<reference evidence="1 2" key="1">
    <citation type="submission" date="2024-09" db="EMBL/GenBank/DDBJ databases">
        <authorList>
            <person name="Sun Q."/>
            <person name="Mori K."/>
        </authorList>
    </citation>
    <scope>NUCLEOTIDE SEQUENCE [LARGE SCALE GENOMIC DNA]</scope>
    <source>
        <strain evidence="1 2">JCM 9626</strain>
    </source>
</reference>
<proteinExistence type="predicted"/>
<evidence type="ECO:0000313" key="1">
    <source>
        <dbReference type="EMBL" id="MFB9313124.1"/>
    </source>
</evidence>
<dbReference type="Proteomes" id="UP001589750">
    <property type="component" value="Unassembled WGS sequence"/>
</dbReference>
<gene>
    <name evidence="1" type="ORF">ACFFRI_08725</name>
</gene>
<name>A0ABV5K8Q4_9ACTN</name>
<keyword evidence="2" id="KW-1185">Reference proteome</keyword>
<dbReference type="RefSeq" id="WP_140011281.1">
    <property type="nucleotide sequence ID" value="NZ_JBHMDG010000011.1"/>
</dbReference>
<comment type="caution">
    <text evidence="1">The sequence shown here is derived from an EMBL/GenBank/DDBJ whole genome shotgun (WGS) entry which is preliminary data.</text>
</comment>
<sequence>MSVMERRLQLLLDQERYDRVAAEASRSGRSVAAVIREAIDLRFDDAAGARQHAAGLVLELAQASHDEPPFEDPATLKDLYDAELAARQARTPG</sequence>
<evidence type="ECO:0000313" key="2">
    <source>
        <dbReference type="Proteomes" id="UP001589750"/>
    </source>
</evidence>
<evidence type="ECO:0008006" key="3">
    <source>
        <dbReference type="Google" id="ProtNLM"/>
    </source>
</evidence>